<comment type="caution">
    <text evidence="1">The sequence shown here is derived from an EMBL/GenBank/DDBJ whole genome shotgun (WGS) entry which is preliminary data.</text>
</comment>
<accession>C5T0F3</accession>
<organism evidence="1 2">
    <name type="scientific">Acidovorax delafieldii 2AN</name>
    <dbReference type="NCBI Taxonomy" id="573060"/>
    <lineage>
        <taxon>Bacteria</taxon>
        <taxon>Pseudomonadati</taxon>
        <taxon>Pseudomonadota</taxon>
        <taxon>Betaproteobacteria</taxon>
        <taxon>Burkholderiales</taxon>
        <taxon>Comamonadaceae</taxon>
        <taxon>Acidovorax</taxon>
    </lineage>
</organism>
<evidence type="ECO:0000313" key="2">
    <source>
        <dbReference type="Proteomes" id="UP000003856"/>
    </source>
</evidence>
<dbReference type="Proteomes" id="UP000003856">
    <property type="component" value="Unassembled WGS sequence"/>
</dbReference>
<gene>
    <name evidence="1" type="ORF">AcdelDRAFT_0383</name>
</gene>
<dbReference type="AlphaFoldDB" id="C5T0F3"/>
<proteinExistence type="predicted"/>
<protein>
    <recommendedName>
        <fullName evidence="3">Mutator family transposase</fullName>
    </recommendedName>
</protein>
<keyword evidence="2" id="KW-1185">Reference proteome</keyword>
<dbReference type="EMBL" id="ACQT01000004">
    <property type="protein sequence ID" value="EER62106.1"/>
    <property type="molecule type" value="Genomic_DNA"/>
</dbReference>
<dbReference type="PATRIC" id="fig|573060.9.peg.4896"/>
<evidence type="ECO:0000313" key="1">
    <source>
        <dbReference type="EMBL" id="EER62106.1"/>
    </source>
</evidence>
<reference evidence="1 2" key="1">
    <citation type="submission" date="2009-05" db="EMBL/GenBank/DDBJ databases">
        <title>The draft genome of Acidovorax delafieldii 2AN.</title>
        <authorList>
            <consortium name="US DOE Joint Genome Institute (JGI-PGF)"/>
            <person name="Lucas S."/>
            <person name="Copeland A."/>
            <person name="Lapidus A."/>
            <person name="Glavina del Rio T."/>
            <person name="Tice H."/>
            <person name="Bruce D."/>
            <person name="Goodwin L."/>
            <person name="Pitluck S."/>
            <person name="Larimer F."/>
            <person name="Land M.L."/>
            <person name="Hauser L."/>
            <person name="Shelobolina E.S."/>
            <person name="Picardal F."/>
            <person name="Roden E."/>
            <person name="Emerson D."/>
        </authorList>
    </citation>
    <scope>NUCLEOTIDE SEQUENCE [LARGE SCALE GENOMIC DNA]</scope>
    <source>
        <strain evidence="1 2">2AN</strain>
    </source>
</reference>
<name>C5T0F3_ACIDE</name>
<sequence>MTADLRSIYTAATTEEAELCLGEFKARWDTEYLLIGQSWRRKWSRLAVLRLPSGNPQGHLHNQRH</sequence>
<evidence type="ECO:0008006" key="3">
    <source>
        <dbReference type="Google" id="ProtNLM"/>
    </source>
</evidence>